<dbReference type="Proteomes" id="UP000183569">
    <property type="component" value="Unassembled WGS sequence"/>
</dbReference>
<evidence type="ECO:0000256" key="6">
    <source>
        <dbReference type="SAM" id="Phobius"/>
    </source>
</evidence>
<dbReference type="PROSITE" id="PS50850">
    <property type="entry name" value="MFS"/>
    <property type="match status" value="1"/>
</dbReference>
<feature type="transmembrane region" description="Helical" evidence="6">
    <location>
        <begin position="360"/>
        <end position="378"/>
    </location>
</feature>
<comment type="caution">
    <text evidence="8">The sequence shown here is derived from an EMBL/GenBank/DDBJ whole genome shotgun (WGS) entry which is preliminary data.</text>
</comment>
<accession>A0A1G4X8D0</accession>
<dbReference type="PANTHER" id="PTHR23514:SF13">
    <property type="entry name" value="INNER MEMBRANE PROTEIN YBJJ"/>
    <property type="match status" value="1"/>
</dbReference>
<feature type="transmembrane region" description="Helical" evidence="6">
    <location>
        <begin position="300"/>
        <end position="319"/>
    </location>
</feature>
<dbReference type="InterPro" id="IPR051788">
    <property type="entry name" value="MFS_Transporter"/>
</dbReference>
<protein>
    <submittedName>
        <fullName evidence="8">Fucose permease</fullName>
    </submittedName>
</protein>
<evidence type="ECO:0000313" key="8">
    <source>
        <dbReference type="EMBL" id="SCX37473.1"/>
    </source>
</evidence>
<keyword evidence="5 6" id="KW-0472">Membrane</keyword>
<feature type="domain" description="Major facilitator superfamily (MFS) profile" evidence="7">
    <location>
        <begin position="209"/>
        <end position="383"/>
    </location>
</feature>
<evidence type="ECO:0000256" key="5">
    <source>
        <dbReference type="ARBA" id="ARBA00023136"/>
    </source>
</evidence>
<dbReference type="RefSeq" id="WP_017456813.1">
    <property type="nucleotide sequence ID" value="NZ_FMUI01000002.1"/>
</dbReference>
<feature type="transmembrane region" description="Helical" evidence="6">
    <location>
        <begin position="167"/>
        <end position="187"/>
    </location>
</feature>
<dbReference type="CDD" id="cd17393">
    <property type="entry name" value="MFS_MosC_like"/>
    <property type="match status" value="1"/>
</dbReference>
<evidence type="ECO:0000313" key="9">
    <source>
        <dbReference type="Proteomes" id="UP000183569"/>
    </source>
</evidence>
<reference evidence="8 9" key="1">
    <citation type="submission" date="2016-10" db="EMBL/GenBank/DDBJ databases">
        <authorList>
            <person name="Varghese N."/>
            <person name="Submissions S."/>
        </authorList>
    </citation>
    <scope>NUCLEOTIDE SEQUENCE [LARGE SCALE GENOMIC DNA]</scope>
    <source>
        <strain evidence="8 9">CGMCC 1.12102</strain>
    </source>
</reference>
<dbReference type="Gene3D" id="1.20.1250.20">
    <property type="entry name" value="MFS general substrate transporter like domains"/>
    <property type="match status" value="2"/>
</dbReference>
<feature type="transmembrane region" description="Helical" evidence="6">
    <location>
        <begin position="77"/>
        <end position="96"/>
    </location>
</feature>
<dbReference type="AlphaFoldDB" id="A0A1G4X8D0"/>
<dbReference type="SUPFAM" id="SSF103473">
    <property type="entry name" value="MFS general substrate transporter"/>
    <property type="match status" value="1"/>
</dbReference>
<name>A0A1G4X8D0_9ENTR</name>
<comment type="subcellular location">
    <subcellularLocation>
        <location evidence="1">Membrane</location>
        <topology evidence="1">Multi-pass membrane protein</topology>
    </subcellularLocation>
</comment>
<keyword evidence="4 6" id="KW-1133">Transmembrane helix</keyword>
<feature type="transmembrane region" description="Helical" evidence="6">
    <location>
        <begin position="141"/>
        <end position="161"/>
    </location>
</feature>
<proteinExistence type="predicted"/>
<feature type="transmembrane region" description="Helical" evidence="6">
    <location>
        <begin position="275"/>
        <end position="294"/>
    </location>
</feature>
<dbReference type="InterPro" id="IPR011701">
    <property type="entry name" value="MFS"/>
</dbReference>
<keyword evidence="3 6" id="KW-0812">Transmembrane</keyword>
<feature type="transmembrane region" description="Helical" evidence="6">
    <location>
        <begin position="199"/>
        <end position="222"/>
    </location>
</feature>
<feature type="transmembrane region" description="Helical" evidence="6">
    <location>
        <begin position="242"/>
        <end position="263"/>
    </location>
</feature>
<dbReference type="GO" id="GO:0016020">
    <property type="term" value="C:membrane"/>
    <property type="evidence" value="ECO:0007669"/>
    <property type="project" value="UniProtKB-SubCell"/>
</dbReference>
<feature type="transmembrane region" description="Helical" evidence="6">
    <location>
        <begin position="102"/>
        <end position="120"/>
    </location>
</feature>
<feature type="transmembrane region" description="Helical" evidence="6">
    <location>
        <begin position="331"/>
        <end position="354"/>
    </location>
</feature>
<sequence>MTNLYPATNTGAQHATRAVFFIAGLAVSAWAPLIPLVKTTLHVGDGALGLLLFCIAAGSMLAMPFSGSLISRFGCRAVILCCALVLCLDLPVMLFIDSPVVMGGVLLFFGAANGLLDVSMNSQAVVVERASGQARMAGFHSFYSLGCIAGAGSVSLLLWAGVAPRHAILLIALLILAIALASSRHLLARRPQQTGAKGSLLRTLAHPQVLFIAIVCFFIFLMEGAMLDWSAVFLHSERQMPAQQAGLGFTLYSIAVALGRVYGDRLINTYGNVRVLLFGGVCAAAGLLVMVSLHSTMLSLAGFALVGAGLANIVPVLFSGAGNQPGVASHFALPAVTLFGYAGLLSGPALIGVIAQYYSLRAVFSAGIVLLLLVSLLAHKIIH</sequence>
<evidence type="ECO:0000259" key="7">
    <source>
        <dbReference type="PROSITE" id="PS50850"/>
    </source>
</evidence>
<dbReference type="Pfam" id="PF07690">
    <property type="entry name" value="MFS_1"/>
    <property type="match status" value="1"/>
</dbReference>
<dbReference type="GO" id="GO:0022857">
    <property type="term" value="F:transmembrane transporter activity"/>
    <property type="evidence" value="ECO:0007669"/>
    <property type="project" value="InterPro"/>
</dbReference>
<dbReference type="GeneID" id="23843196"/>
<dbReference type="EMBL" id="FMUI01000002">
    <property type="protein sequence ID" value="SCX37473.1"/>
    <property type="molecule type" value="Genomic_DNA"/>
</dbReference>
<keyword evidence="2" id="KW-1003">Cell membrane</keyword>
<evidence type="ECO:0000256" key="3">
    <source>
        <dbReference type="ARBA" id="ARBA00022692"/>
    </source>
</evidence>
<evidence type="ECO:0000256" key="1">
    <source>
        <dbReference type="ARBA" id="ARBA00004141"/>
    </source>
</evidence>
<gene>
    <name evidence="8" type="ORF">SAMN02927897_00010</name>
</gene>
<dbReference type="InterPro" id="IPR020846">
    <property type="entry name" value="MFS_dom"/>
</dbReference>
<evidence type="ECO:0000256" key="4">
    <source>
        <dbReference type="ARBA" id="ARBA00022989"/>
    </source>
</evidence>
<feature type="transmembrane region" description="Helical" evidence="6">
    <location>
        <begin position="18"/>
        <end position="35"/>
    </location>
</feature>
<dbReference type="PANTHER" id="PTHR23514">
    <property type="entry name" value="BYPASS OF STOP CODON PROTEIN 6"/>
    <property type="match status" value="1"/>
</dbReference>
<evidence type="ECO:0000256" key="2">
    <source>
        <dbReference type="ARBA" id="ARBA00022475"/>
    </source>
</evidence>
<organism evidence="8 9">
    <name type="scientific">Kosakonia sacchari</name>
    <dbReference type="NCBI Taxonomy" id="1158459"/>
    <lineage>
        <taxon>Bacteria</taxon>
        <taxon>Pseudomonadati</taxon>
        <taxon>Pseudomonadota</taxon>
        <taxon>Gammaproteobacteria</taxon>
        <taxon>Enterobacterales</taxon>
        <taxon>Enterobacteriaceae</taxon>
        <taxon>Kosakonia</taxon>
    </lineage>
</organism>
<feature type="transmembrane region" description="Helical" evidence="6">
    <location>
        <begin position="47"/>
        <end position="65"/>
    </location>
</feature>
<dbReference type="InterPro" id="IPR036259">
    <property type="entry name" value="MFS_trans_sf"/>
</dbReference>